<evidence type="ECO:0000259" key="4">
    <source>
        <dbReference type="Pfam" id="PF25989"/>
    </source>
</evidence>
<dbReference type="PANTHER" id="PTHR30469">
    <property type="entry name" value="MULTIDRUG RESISTANCE PROTEIN MDTA"/>
    <property type="match status" value="1"/>
</dbReference>
<evidence type="ECO:0000259" key="2">
    <source>
        <dbReference type="Pfam" id="PF25954"/>
    </source>
</evidence>
<reference evidence="5 6" key="1">
    <citation type="submission" date="2018-06" db="EMBL/GenBank/DDBJ databases">
        <title>Genomic Encyclopedia of Archaeal and Bacterial Type Strains, Phase II (KMG-II): from individual species to whole genera.</title>
        <authorList>
            <person name="Goeker M."/>
        </authorList>
    </citation>
    <scope>NUCLEOTIDE SEQUENCE [LARGE SCALE GENOMIC DNA]</scope>
    <source>
        <strain evidence="5 6">DSM 29821</strain>
    </source>
</reference>
<feature type="domain" description="CusB-like beta-barrel" evidence="2">
    <location>
        <begin position="218"/>
        <end position="289"/>
    </location>
</feature>
<dbReference type="PROSITE" id="PS51257">
    <property type="entry name" value="PROKAR_LIPOPROTEIN"/>
    <property type="match status" value="1"/>
</dbReference>
<proteinExistence type="inferred from homology"/>
<sequence>MQPYKTFVQILLVAGTAVMMTSCHHSDAKAKVKIPTPKKYALATVVKQPLATSLQLPGVLEAFEKVSIFPKVNGFIKTVAVDRGSHVHKGQLLLQLEAPEIMEQYLAAQSRYLQASALYAASKDNFERMLATSETPGTIAPHDLEMARAKMLADSALMNTEKSNLAAAQVMKGYLIVTAPFDGVITERNIHPGALVGPATKVDDKPMLMLEQEGRLRLVLQVPEILSAQLKEAAPVTFQVNALPGTTFRGAISRQAGTLSDRYRSEAVEIDVPNKDNSLKSGMYAEVTLPVDGSAKAVVVPGSAVVASTERKYVVVVKDHHAKWIDVQEGNHHNDSTEVFGDLHEGDQVIAVATDEIKEGAIIE</sequence>
<organism evidence="5 6">
    <name type="scientific">Chitinophaga dinghuensis</name>
    <dbReference type="NCBI Taxonomy" id="1539050"/>
    <lineage>
        <taxon>Bacteria</taxon>
        <taxon>Pseudomonadati</taxon>
        <taxon>Bacteroidota</taxon>
        <taxon>Chitinophagia</taxon>
        <taxon>Chitinophagales</taxon>
        <taxon>Chitinophagaceae</taxon>
        <taxon>Chitinophaga</taxon>
    </lineage>
</organism>
<dbReference type="SUPFAM" id="SSF111369">
    <property type="entry name" value="HlyD-like secretion proteins"/>
    <property type="match status" value="1"/>
</dbReference>
<evidence type="ECO:0000256" key="1">
    <source>
        <dbReference type="ARBA" id="ARBA00009477"/>
    </source>
</evidence>
<dbReference type="AlphaFoldDB" id="A0A327VTE5"/>
<dbReference type="Pfam" id="PF25989">
    <property type="entry name" value="YknX_C"/>
    <property type="match status" value="1"/>
</dbReference>
<comment type="caution">
    <text evidence="5">The sequence shown here is derived from an EMBL/GenBank/DDBJ whole genome shotgun (WGS) entry which is preliminary data.</text>
</comment>
<dbReference type="NCBIfam" id="TIGR01730">
    <property type="entry name" value="RND_mfp"/>
    <property type="match status" value="1"/>
</dbReference>
<dbReference type="GO" id="GO:1990281">
    <property type="term" value="C:efflux pump complex"/>
    <property type="evidence" value="ECO:0007669"/>
    <property type="project" value="TreeGrafter"/>
</dbReference>
<protein>
    <submittedName>
        <fullName evidence="5">RND family efflux transporter MFP subunit</fullName>
    </submittedName>
</protein>
<dbReference type="OrthoDB" id="9806939at2"/>
<dbReference type="Gene3D" id="2.40.30.170">
    <property type="match status" value="1"/>
</dbReference>
<name>A0A327VTE5_9BACT</name>
<evidence type="ECO:0000313" key="5">
    <source>
        <dbReference type="EMBL" id="RAJ79327.1"/>
    </source>
</evidence>
<dbReference type="InterPro" id="IPR006143">
    <property type="entry name" value="RND_pump_MFP"/>
</dbReference>
<keyword evidence="6" id="KW-1185">Reference proteome</keyword>
<dbReference type="Gene3D" id="1.10.287.470">
    <property type="entry name" value="Helix hairpin bin"/>
    <property type="match status" value="1"/>
</dbReference>
<feature type="domain" description="CzcB-like barrel-sandwich hybrid" evidence="3">
    <location>
        <begin position="66"/>
        <end position="202"/>
    </location>
</feature>
<evidence type="ECO:0000259" key="3">
    <source>
        <dbReference type="Pfam" id="PF25973"/>
    </source>
</evidence>
<feature type="domain" description="YknX-like C-terminal permuted SH3-like" evidence="4">
    <location>
        <begin position="298"/>
        <end position="363"/>
    </location>
</feature>
<dbReference type="Gene3D" id="2.40.50.100">
    <property type="match status" value="1"/>
</dbReference>
<dbReference type="Proteomes" id="UP000249819">
    <property type="component" value="Unassembled WGS sequence"/>
</dbReference>
<evidence type="ECO:0000313" key="6">
    <source>
        <dbReference type="Proteomes" id="UP000249819"/>
    </source>
</evidence>
<comment type="similarity">
    <text evidence="1">Belongs to the membrane fusion protein (MFP) (TC 8.A.1) family.</text>
</comment>
<dbReference type="Pfam" id="PF25954">
    <property type="entry name" value="Beta-barrel_RND_2"/>
    <property type="match status" value="1"/>
</dbReference>
<dbReference type="Gene3D" id="2.40.420.20">
    <property type="match status" value="1"/>
</dbReference>
<accession>A0A327VTE5</accession>
<dbReference type="GO" id="GO:0015562">
    <property type="term" value="F:efflux transmembrane transporter activity"/>
    <property type="evidence" value="ECO:0007669"/>
    <property type="project" value="TreeGrafter"/>
</dbReference>
<gene>
    <name evidence="5" type="ORF">CLV59_106388</name>
</gene>
<dbReference type="InterPro" id="IPR058647">
    <property type="entry name" value="BSH_CzcB-like"/>
</dbReference>
<dbReference type="RefSeq" id="WP_111593778.1">
    <property type="nucleotide sequence ID" value="NZ_QLMA01000006.1"/>
</dbReference>
<dbReference type="InterPro" id="IPR058637">
    <property type="entry name" value="YknX-like_C"/>
</dbReference>
<dbReference type="PANTHER" id="PTHR30469:SF15">
    <property type="entry name" value="HLYD FAMILY OF SECRETION PROTEINS"/>
    <property type="match status" value="1"/>
</dbReference>
<dbReference type="EMBL" id="QLMA01000006">
    <property type="protein sequence ID" value="RAJ79327.1"/>
    <property type="molecule type" value="Genomic_DNA"/>
</dbReference>
<dbReference type="Pfam" id="PF25973">
    <property type="entry name" value="BSH_CzcB"/>
    <property type="match status" value="1"/>
</dbReference>
<dbReference type="InterPro" id="IPR058792">
    <property type="entry name" value="Beta-barrel_RND_2"/>
</dbReference>